<feature type="transmembrane region" description="Helical" evidence="1">
    <location>
        <begin position="220"/>
        <end position="237"/>
    </location>
</feature>
<dbReference type="EMBL" id="QRDV01000002">
    <property type="protein sequence ID" value="RED45406.1"/>
    <property type="molecule type" value="Genomic_DNA"/>
</dbReference>
<dbReference type="Proteomes" id="UP000256980">
    <property type="component" value="Unassembled WGS sequence"/>
</dbReference>
<evidence type="ECO:0000313" key="2">
    <source>
        <dbReference type="EMBL" id="RED45406.1"/>
    </source>
</evidence>
<name>A0A3D9H8W6_9FLAO</name>
<comment type="caution">
    <text evidence="2">The sequence shown here is derived from an EMBL/GenBank/DDBJ whole genome shotgun (WGS) entry which is preliminary data.</text>
</comment>
<feature type="transmembrane region" description="Helical" evidence="1">
    <location>
        <begin position="257"/>
        <end position="274"/>
    </location>
</feature>
<accession>A0A3D9H8W6</accession>
<dbReference type="AlphaFoldDB" id="A0A3D9H8W6"/>
<organism evidence="2 3">
    <name type="scientific">Winogradskyella eximia</name>
    <dbReference type="NCBI Taxonomy" id="262006"/>
    <lineage>
        <taxon>Bacteria</taxon>
        <taxon>Pseudomonadati</taxon>
        <taxon>Bacteroidota</taxon>
        <taxon>Flavobacteriia</taxon>
        <taxon>Flavobacteriales</taxon>
        <taxon>Flavobacteriaceae</taxon>
        <taxon>Winogradskyella</taxon>
    </lineage>
</organism>
<evidence type="ECO:0000313" key="3">
    <source>
        <dbReference type="Proteomes" id="UP000256980"/>
    </source>
</evidence>
<proteinExistence type="predicted"/>
<feature type="transmembrane region" description="Helical" evidence="1">
    <location>
        <begin position="69"/>
        <end position="95"/>
    </location>
</feature>
<sequence length="442" mass="50672">MEDDVNNEVKLDNSSNKPVNSWLQRLKDESWEAELLVSAIAIFGTFQLFDVVEWATNKFINVLNPSQYLVGYAIVFLGLFAISILASMFVIHFILRAYWIGLVGLNSVFPDYSIEDSAYSKIYTEKILSILPKLEDSIKKVDALCSVIFSAAFTFLSMYLYMALFAYVYLMIFNLLSSYVPTLILLIPLGLFIVAMLSQMVIGIVANLKKNKEKENLQLLYFKAVKYGSLIMIGPLYRSILQITMIFGSNFKKNKSLAFLMMSFLIVGMPLAVIQMNKTNIPYLIKNGLSVESDALKVNPNYYQSENSNSTFLLAPQIESDIIKSEVVKIFIPIFDNEKKMSEETCDAYIEDTNKSRVEQRKERRLNALNCYQKYNTVYLDDGKKEIDFLKYTHPITKQFGIIGYMPLSNQKLGMHTITVKKEFSQDNISTWSIPFYYTQNN</sequence>
<dbReference type="RefSeq" id="WP_115816709.1">
    <property type="nucleotide sequence ID" value="NZ_QRDV01000002.1"/>
</dbReference>
<reference evidence="2 3" key="1">
    <citation type="submission" date="2018-07" db="EMBL/GenBank/DDBJ databases">
        <title>Genomic Encyclopedia of Type Strains, Phase III (KMG-III): the genomes of soil and plant-associated and newly described type strains.</title>
        <authorList>
            <person name="Whitman W."/>
        </authorList>
    </citation>
    <scope>NUCLEOTIDE SEQUENCE [LARGE SCALE GENOMIC DNA]</scope>
    <source>
        <strain evidence="2 3">CECT 7946</strain>
    </source>
</reference>
<keyword evidence="3" id="KW-1185">Reference proteome</keyword>
<feature type="transmembrane region" description="Helical" evidence="1">
    <location>
        <begin position="143"/>
        <end position="170"/>
    </location>
</feature>
<feature type="transmembrane region" description="Helical" evidence="1">
    <location>
        <begin position="31"/>
        <end position="49"/>
    </location>
</feature>
<dbReference type="OrthoDB" id="1491387at2"/>
<feature type="transmembrane region" description="Helical" evidence="1">
    <location>
        <begin position="182"/>
        <end position="208"/>
    </location>
</feature>
<evidence type="ECO:0000256" key="1">
    <source>
        <dbReference type="SAM" id="Phobius"/>
    </source>
</evidence>
<keyword evidence="1" id="KW-1133">Transmembrane helix</keyword>
<protein>
    <submittedName>
        <fullName evidence="2">Uncharacterized protein</fullName>
    </submittedName>
</protein>
<gene>
    <name evidence="2" type="ORF">DFQ10_102274</name>
</gene>
<keyword evidence="1" id="KW-0812">Transmembrane</keyword>
<keyword evidence="1" id="KW-0472">Membrane</keyword>